<protein>
    <submittedName>
        <fullName evidence="2">Uncharacterized protein</fullName>
    </submittedName>
</protein>
<proteinExistence type="predicted"/>
<gene>
    <name evidence="2" type="ORF">AOX56_00085</name>
</gene>
<evidence type="ECO:0000313" key="2">
    <source>
        <dbReference type="EMBL" id="PKQ82958.1"/>
    </source>
</evidence>
<name>A0A2N3J8R5_AERSO</name>
<dbReference type="AlphaFoldDB" id="A0A2N3J8R5"/>
<dbReference type="RefSeq" id="WP_101315153.1">
    <property type="nucleotide sequence ID" value="NZ_CAWNSS010000001.1"/>
</dbReference>
<comment type="caution">
    <text evidence="2">The sequence shown here is derived from an EMBL/GenBank/DDBJ whole genome shotgun (WGS) entry which is preliminary data.</text>
</comment>
<dbReference type="Proteomes" id="UP000233526">
    <property type="component" value="Unassembled WGS sequence"/>
</dbReference>
<reference evidence="2 3" key="1">
    <citation type="journal article" date="2017" name="Front. Microbiol.">
        <title>Strong Genomic and Phenotypic Heterogeneity in the Aeromonas sobria Species Complex.</title>
        <authorList>
            <person name="Gauthier J."/>
            <person name="Vincent A.T."/>
            <person name="Charette S.J."/>
            <person name="Derome N."/>
        </authorList>
    </citation>
    <scope>NUCLEOTIDE SEQUENCE [LARGE SCALE GENOMIC DNA]</scope>
    <source>
        <strain evidence="2 3">JF2635</strain>
    </source>
</reference>
<feature type="region of interest" description="Disordered" evidence="1">
    <location>
        <begin position="504"/>
        <end position="526"/>
    </location>
</feature>
<accession>A0A2N3J8R5</accession>
<evidence type="ECO:0000256" key="1">
    <source>
        <dbReference type="SAM" id="MobiDB-lite"/>
    </source>
</evidence>
<dbReference type="EMBL" id="LJZX01000001">
    <property type="protein sequence ID" value="PKQ82958.1"/>
    <property type="molecule type" value="Genomic_DNA"/>
</dbReference>
<evidence type="ECO:0000313" key="3">
    <source>
        <dbReference type="Proteomes" id="UP000233526"/>
    </source>
</evidence>
<sequence length="526" mass="56916">MATFAPSRGFLVVVQSQSGSGNNPFYNVESTDGPDWAANFGETADIGIFKLIYGPGAGGDTGVLPTKTITLAPRNYVFRLEISNGNWTPDFSDMDLEFLDNAGVVLAAIRTRTDGSYRHGLWYGPNLANLTKAPQAGSYPLTFGALSFTDSALVFTTDPEGNRNQSFSFACQPQKFAAMRFSNLRAQSTYTGPGVANVRVIIQKGATPFNGDFAALTTEQYTALQPDLVLPAGAAIAHQLGVGLVASGTAPSYALARSILPGQTGVLFDVAGAVVAKLAYINGVAKLTVGSVTTEGTTDAPYLGLATINGQVFGYYQTKVVVRSSQFIVPPKSRIWIELQPGQILAKIGTEYSQLLFEYTVLLFRHTITAVAANQEPRSQFQPQDVAWRGSPPLYPGPVNLQQQTQYPLCKGRDYFWIRDGVRNVEQGFIESTVTISGMGVRRRVLCFTQDGELVGETYSRASDGVYRFDLLWLNRRYMLVAQDDPAFGPADYNAVAADYQAPKPYPPGGGVAPEPFPMLAPLKRK</sequence>
<organism evidence="2 3">
    <name type="scientific">Aeromonas sobria</name>
    <dbReference type="NCBI Taxonomy" id="646"/>
    <lineage>
        <taxon>Bacteria</taxon>
        <taxon>Pseudomonadati</taxon>
        <taxon>Pseudomonadota</taxon>
        <taxon>Gammaproteobacteria</taxon>
        <taxon>Aeromonadales</taxon>
        <taxon>Aeromonadaceae</taxon>
        <taxon>Aeromonas</taxon>
    </lineage>
</organism>